<dbReference type="GO" id="GO:0003700">
    <property type="term" value="F:DNA-binding transcription factor activity"/>
    <property type="evidence" value="ECO:0007669"/>
    <property type="project" value="InterPro"/>
</dbReference>
<organism evidence="5 6">
    <name type="scientific">Marinagarivorans cellulosilyticus</name>
    <dbReference type="NCBI Taxonomy" id="2721545"/>
    <lineage>
        <taxon>Bacteria</taxon>
        <taxon>Pseudomonadati</taxon>
        <taxon>Pseudomonadota</taxon>
        <taxon>Gammaproteobacteria</taxon>
        <taxon>Cellvibrionales</taxon>
        <taxon>Cellvibrionaceae</taxon>
        <taxon>Marinagarivorans</taxon>
    </lineage>
</organism>
<dbReference type="Proteomes" id="UP001320119">
    <property type="component" value="Chromosome"/>
</dbReference>
<dbReference type="EMBL" id="AP023086">
    <property type="protein sequence ID" value="BCD99838.1"/>
    <property type="molecule type" value="Genomic_DNA"/>
</dbReference>
<gene>
    <name evidence="5" type="ORF">MARGE09_P4040</name>
</gene>
<keyword evidence="2" id="KW-0238">DNA-binding</keyword>
<dbReference type="InterPro" id="IPR009057">
    <property type="entry name" value="Homeodomain-like_sf"/>
</dbReference>
<reference evidence="5 6" key="1">
    <citation type="journal article" date="2022" name="IScience">
        <title>An ultrasensitive nanofiber-based assay for enzymatic hydrolysis and deep-sea microbial degradation of cellulose.</title>
        <authorList>
            <person name="Tsudome M."/>
            <person name="Tachioka M."/>
            <person name="Miyazaki M."/>
            <person name="Uchimura K."/>
            <person name="Tsuda M."/>
            <person name="Takaki Y."/>
            <person name="Deguchi S."/>
        </authorList>
    </citation>
    <scope>NUCLEOTIDE SEQUENCE [LARGE SCALE GENOMIC DNA]</scope>
    <source>
        <strain evidence="5 6">GE09</strain>
    </source>
</reference>
<feature type="domain" description="HTH araC/xylS-type" evidence="4">
    <location>
        <begin position="219"/>
        <end position="317"/>
    </location>
</feature>
<dbReference type="RefSeq" id="WP_236985136.1">
    <property type="nucleotide sequence ID" value="NZ_AP023086.1"/>
</dbReference>
<sequence>MHGSHQRDIPEPTDTLGETLYSLRLNGMVYANSDLSAPWGIEMPPLEGKMMFHIVTQGACWLRFPDHEDVLLKPGELALVPKGEGHCIASDLGLKCAPFFDIPVTRVSERFEWMRYGGGGEPTQLTCGVLSFDHVAGKKLIDQLPPVIHMQSDNGQLPGALQPLIQMMGEEASALGAGGETLIAHLADIIVIKAMRYWVETAPEASCGWLGALKDPKIGKALAVMHAHPESTWTVERLAAKAGMSRSGFSARFTEVIGTSAKQYLTEWRMNLARMKIMQSPVSLIELAEELGYTSEAAFSRAYKRVFGVPPLRQKAR</sequence>
<evidence type="ECO:0000256" key="3">
    <source>
        <dbReference type="ARBA" id="ARBA00023163"/>
    </source>
</evidence>
<dbReference type="PANTHER" id="PTHR46796">
    <property type="entry name" value="HTH-TYPE TRANSCRIPTIONAL ACTIVATOR RHAS-RELATED"/>
    <property type="match status" value="1"/>
</dbReference>
<proteinExistence type="predicted"/>
<dbReference type="SMART" id="SM00342">
    <property type="entry name" value="HTH_ARAC"/>
    <property type="match status" value="1"/>
</dbReference>
<dbReference type="AlphaFoldDB" id="A0AAN1WLJ6"/>
<keyword evidence="6" id="KW-1185">Reference proteome</keyword>
<dbReference type="SUPFAM" id="SSF46689">
    <property type="entry name" value="Homeodomain-like"/>
    <property type="match status" value="2"/>
</dbReference>
<dbReference type="Gene3D" id="1.10.10.60">
    <property type="entry name" value="Homeodomain-like"/>
    <property type="match status" value="1"/>
</dbReference>
<evidence type="ECO:0000259" key="4">
    <source>
        <dbReference type="PROSITE" id="PS01124"/>
    </source>
</evidence>
<dbReference type="InterPro" id="IPR018062">
    <property type="entry name" value="HTH_AraC-typ_CS"/>
</dbReference>
<dbReference type="GO" id="GO:0043565">
    <property type="term" value="F:sequence-specific DNA binding"/>
    <property type="evidence" value="ECO:0007669"/>
    <property type="project" value="InterPro"/>
</dbReference>
<dbReference type="Pfam" id="PF12852">
    <property type="entry name" value="Cupin_6"/>
    <property type="match status" value="1"/>
</dbReference>
<accession>A0AAN1WLJ6</accession>
<dbReference type="Pfam" id="PF12833">
    <property type="entry name" value="HTH_18"/>
    <property type="match status" value="1"/>
</dbReference>
<dbReference type="InterPro" id="IPR018060">
    <property type="entry name" value="HTH_AraC"/>
</dbReference>
<keyword evidence="3" id="KW-0804">Transcription</keyword>
<evidence type="ECO:0000256" key="2">
    <source>
        <dbReference type="ARBA" id="ARBA00023125"/>
    </source>
</evidence>
<evidence type="ECO:0000313" key="6">
    <source>
        <dbReference type="Proteomes" id="UP001320119"/>
    </source>
</evidence>
<dbReference type="KEGG" id="marq:MARGE09_P4040"/>
<dbReference type="PROSITE" id="PS00041">
    <property type="entry name" value="HTH_ARAC_FAMILY_1"/>
    <property type="match status" value="1"/>
</dbReference>
<dbReference type="PROSITE" id="PS01124">
    <property type="entry name" value="HTH_ARAC_FAMILY_2"/>
    <property type="match status" value="1"/>
</dbReference>
<dbReference type="InterPro" id="IPR032783">
    <property type="entry name" value="AraC_lig"/>
</dbReference>
<name>A0AAN1WLJ6_9GAMM</name>
<dbReference type="PANTHER" id="PTHR46796:SF7">
    <property type="entry name" value="ARAC FAMILY TRANSCRIPTIONAL REGULATOR"/>
    <property type="match status" value="1"/>
</dbReference>
<keyword evidence="1" id="KW-0805">Transcription regulation</keyword>
<evidence type="ECO:0000256" key="1">
    <source>
        <dbReference type="ARBA" id="ARBA00023015"/>
    </source>
</evidence>
<dbReference type="InterPro" id="IPR050204">
    <property type="entry name" value="AraC_XylS_family_regulators"/>
</dbReference>
<evidence type="ECO:0000313" key="5">
    <source>
        <dbReference type="EMBL" id="BCD99838.1"/>
    </source>
</evidence>
<protein>
    <recommendedName>
        <fullName evidence="4">HTH araC/xylS-type domain-containing protein</fullName>
    </recommendedName>
</protein>